<protein>
    <submittedName>
        <fullName evidence="2">Carbohydrate ABC transporter substrate-binding protein (CUT1 family)</fullName>
    </submittedName>
</protein>
<keyword evidence="1" id="KW-0732">Signal</keyword>
<dbReference type="Gene3D" id="3.40.190.10">
    <property type="entry name" value="Periplasmic binding protein-like II"/>
    <property type="match status" value="2"/>
</dbReference>
<dbReference type="Pfam" id="PF01547">
    <property type="entry name" value="SBP_bac_1"/>
    <property type="match status" value="1"/>
</dbReference>
<dbReference type="PANTHER" id="PTHR43649:SF11">
    <property type="entry name" value="ABC TRANSPORTER SUBSTRATE-BINDING PROTEIN YESO-RELATED"/>
    <property type="match status" value="1"/>
</dbReference>
<evidence type="ECO:0000256" key="1">
    <source>
        <dbReference type="SAM" id="SignalP"/>
    </source>
</evidence>
<dbReference type="AlphaFoldDB" id="A0AB73T3J9"/>
<dbReference type="InterPro" id="IPR050490">
    <property type="entry name" value="Bact_solute-bd_prot1"/>
</dbReference>
<sequence length="456" mass="49988">MSQRMKRIMAAALAGTVALSAGACKTAEPEQEEASQKVTEADLKTAAEDGDAKEVTIKIAWWGGQTRHEQTQQVLDLYSELHPNVKFVASPSGWDGYFEKLSTQTASGAMPDIVQMDYLYLTTYAKNNSVADLQEFIDNGTIDVSGIDEKLLNTGQIDDKMTGLVLSTSMLSFGYNPDVLAEAGVEEPTADWTWSDFIEMSKKVHEATGKYGPAMDTALDTNGFNYWVRQHGQSLFSEDNKSLGYTDDKICEDYFTMWNSLMEEGVLPNPDEYAQIATLGQEAGPVVTGDAAMIMEWNNYASKLSSVNDKIKMVTPPMSDDSDAKGLWMKPGMFFSVAETSQVKQEAAEFINWFINSKEANDIMMAERGTPVSSEIRDYMISSGKLGEQQKAMFEGVDEAAAICGDTPAPDPVGMSEINEAFKNAANSVYYGQATAEDAAAAFREEANSILERNNK</sequence>
<dbReference type="RefSeq" id="WP_109626485.1">
    <property type="nucleotide sequence ID" value="NZ_JANKBI010000004.1"/>
</dbReference>
<dbReference type="SUPFAM" id="SSF53850">
    <property type="entry name" value="Periplasmic binding protein-like II"/>
    <property type="match status" value="1"/>
</dbReference>
<dbReference type="InterPro" id="IPR006059">
    <property type="entry name" value="SBP"/>
</dbReference>
<feature type="chain" id="PRO_5044498785" evidence="1">
    <location>
        <begin position="24"/>
        <end position="456"/>
    </location>
</feature>
<gene>
    <name evidence="2" type="ORF">C7383_106115</name>
</gene>
<organism evidence="2 3">
    <name type="scientific">Murimonas intestini</name>
    <dbReference type="NCBI Taxonomy" id="1337051"/>
    <lineage>
        <taxon>Bacteria</taxon>
        <taxon>Bacillati</taxon>
        <taxon>Bacillota</taxon>
        <taxon>Clostridia</taxon>
        <taxon>Lachnospirales</taxon>
        <taxon>Lachnospiraceae</taxon>
        <taxon>Murimonas</taxon>
    </lineage>
</organism>
<accession>A0AB73T3J9</accession>
<name>A0AB73T3J9_9FIRM</name>
<reference evidence="2 3" key="1">
    <citation type="submission" date="2018-05" db="EMBL/GenBank/DDBJ databases">
        <authorList>
            <person name="Goeker M."/>
            <person name="Huntemann M."/>
            <person name="Clum A."/>
            <person name="Pillay M."/>
            <person name="Palaniappan K."/>
            <person name="Varghese N."/>
            <person name="Mikhailova N."/>
            <person name="Stamatis D."/>
            <person name="Reddy T."/>
            <person name="Daum C."/>
            <person name="Shapiro N."/>
            <person name="Ivanova N."/>
            <person name="Kyrpides N."/>
            <person name="Woyke T."/>
        </authorList>
    </citation>
    <scope>NUCLEOTIDE SEQUENCE [LARGE SCALE GENOMIC DNA]</scope>
    <source>
        <strain evidence="2 3">DSM 26524</strain>
    </source>
</reference>
<dbReference type="EMBL" id="QGGY01000006">
    <property type="protein sequence ID" value="PWJ75545.1"/>
    <property type="molecule type" value="Genomic_DNA"/>
</dbReference>
<dbReference type="PANTHER" id="PTHR43649">
    <property type="entry name" value="ARABINOSE-BINDING PROTEIN-RELATED"/>
    <property type="match status" value="1"/>
</dbReference>
<keyword evidence="3" id="KW-1185">Reference proteome</keyword>
<dbReference type="PROSITE" id="PS51257">
    <property type="entry name" value="PROKAR_LIPOPROTEIN"/>
    <property type="match status" value="1"/>
</dbReference>
<evidence type="ECO:0000313" key="2">
    <source>
        <dbReference type="EMBL" id="PWJ75545.1"/>
    </source>
</evidence>
<proteinExistence type="predicted"/>
<comment type="caution">
    <text evidence="2">The sequence shown here is derived from an EMBL/GenBank/DDBJ whole genome shotgun (WGS) entry which is preliminary data.</text>
</comment>
<dbReference type="Proteomes" id="UP000245412">
    <property type="component" value="Unassembled WGS sequence"/>
</dbReference>
<evidence type="ECO:0000313" key="3">
    <source>
        <dbReference type="Proteomes" id="UP000245412"/>
    </source>
</evidence>
<feature type="signal peptide" evidence="1">
    <location>
        <begin position="1"/>
        <end position="23"/>
    </location>
</feature>